<keyword evidence="3" id="KW-0560">Oxidoreductase</keyword>
<evidence type="ECO:0000256" key="1">
    <source>
        <dbReference type="ARBA" id="ARBA00022723"/>
    </source>
</evidence>
<gene>
    <name evidence="6" type="ORF">METZ01_LOCUS456527</name>
</gene>
<dbReference type="InterPro" id="IPR013154">
    <property type="entry name" value="ADH-like_N"/>
</dbReference>
<keyword evidence="1" id="KW-0479">Metal-binding</keyword>
<evidence type="ECO:0000256" key="2">
    <source>
        <dbReference type="ARBA" id="ARBA00022833"/>
    </source>
</evidence>
<dbReference type="PROSITE" id="PS00059">
    <property type="entry name" value="ADH_ZINC"/>
    <property type="match status" value="1"/>
</dbReference>
<keyword evidence="4" id="KW-0812">Transmembrane</keyword>
<evidence type="ECO:0000256" key="3">
    <source>
        <dbReference type="ARBA" id="ARBA00023002"/>
    </source>
</evidence>
<proteinExistence type="predicted"/>
<reference evidence="6" key="1">
    <citation type="submission" date="2018-05" db="EMBL/GenBank/DDBJ databases">
        <authorList>
            <person name="Lanie J.A."/>
            <person name="Ng W.-L."/>
            <person name="Kazmierczak K.M."/>
            <person name="Andrzejewski T.M."/>
            <person name="Davidsen T.M."/>
            <person name="Wayne K.J."/>
            <person name="Tettelin H."/>
            <person name="Glass J.I."/>
            <person name="Rusch D."/>
            <person name="Podicherti R."/>
            <person name="Tsui H.-C.T."/>
            <person name="Winkler M.E."/>
        </authorList>
    </citation>
    <scope>NUCLEOTIDE SEQUENCE</scope>
</reference>
<dbReference type="InterPro" id="IPR050129">
    <property type="entry name" value="Zn_alcohol_dh"/>
</dbReference>
<dbReference type="SUPFAM" id="SSF50129">
    <property type="entry name" value="GroES-like"/>
    <property type="match status" value="1"/>
</dbReference>
<feature type="non-terminal residue" evidence="6">
    <location>
        <position position="231"/>
    </location>
</feature>
<dbReference type="AlphaFoldDB" id="A0A383A7T9"/>
<dbReference type="GO" id="GO:0016491">
    <property type="term" value="F:oxidoreductase activity"/>
    <property type="evidence" value="ECO:0007669"/>
    <property type="project" value="UniProtKB-KW"/>
</dbReference>
<evidence type="ECO:0000259" key="5">
    <source>
        <dbReference type="Pfam" id="PF08240"/>
    </source>
</evidence>
<organism evidence="6">
    <name type="scientific">marine metagenome</name>
    <dbReference type="NCBI Taxonomy" id="408172"/>
    <lineage>
        <taxon>unclassified sequences</taxon>
        <taxon>metagenomes</taxon>
        <taxon>ecological metagenomes</taxon>
    </lineage>
</organism>
<keyword evidence="4" id="KW-1133">Transmembrane helix</keyword>
<accession>A0A383A7T9</accession>
<keyword evidence="2" id="KW-0862">Zinc</keyword>
<evidence type="ECO:0000313" key="6">
    <source>
        <dbReference type="EMBL" id="SVE03673.1"/>
    </source>
</evidence>
<dbReference type="PANTHER" id="PTHR43401">
    <property type="entry name" value="L-THREONINE 3-DEHYDROGENASE"/>
    <property type="match status" value="1"/>
</dbReference>
<sequence>MKGVVYLGNSKVEVRDFPRPEPGPGQVVTEMKVAGLCGSDLHKYHSSQKWARGRKGMISGHEPTGVVAEVGLNVEHISVGDRIAVYHRVGCGRCADCMSGNDAFCYASGAFGRTRDGSHADYMLADARHCLPLPDDISFAVGTQLACTAGTAFSALSKIPAHSGDTLVIFGLGPVGLAALLIGMGMGYRGIGVEIQPYRIKLAQRVIGQGDIINAQEDDPVTVIKELSGGK</sequence>
<dbReference type="EMBL" id="UINC01189817">
    <property type="protein sequence ID" value="SVE03673.1"/>
    <property type="molecule type" value="Genomic_DNA"/>
</dbReference>
<dbReference type="SUPFAM" id="SSF51735">
    <property type="entry name" value="NAD(P)-binding Rossmann-fold domains"/>
    <property type="match status" value="1"/>
</dbReference>
<feature type="transmembrane region" description="Helical" evidence="4">
    <location>
        <begin position="167"/>
        <end position="191"/>
    </location>
</feature>
<evidence type="ECO:0000256" key="4">
    <source>
        <dbReference type="SAM" id="Phobius"/>
    </source>
</evidence>
<feature type="domain" description="Alcohol dehydrogenase-like N-terminal" evidence="5">
    <location>
        <begin position="23"/>
        <end position="135"/>
    </location>
</feature>
<dbReference type="InterPro" id="IPR036291">
    <property type="entry name" value="NAD(P)-bd_dom_sf"/>
</dbReference>
<dbReference type="PANTHER" id="PTHR43401:SF2">
    <property type="entry name" value="L-THREONINE 3-DEHYDROGENASE"/>
    <property type="match status" value="1"/>
</dbReference>
<dbReference type="InterPro" id="IPR011032">
    <property type="entry name" value="GroES-like_sf"/>
</dbReference>
<dbReference type="GO" id="GO:0008270">
    <property type="term" value="F:zinc ion binding"/>
    <property type="evidence" value="ECO:0007669"/>
    <property type="project" value="InterPro"/>
</dbReference>
<dbReference type="InterPro" id="IPR002328">
    <property type="entry name" value="ADH_Zn_CS"/>
</dbReference>
<protein>
    <recommendedName>
        <fullName evidence="5">Alcohol dehydrogenase-like N-terminal domain-containing protein</fullName>
    </recommendedName>
</protein>
<dbReference type="Gene3D" id="3.90.180.10">
    <property type="entry name" value="Medium-chain alcohol dehydrogenases, catalytic domain"/>
    <property type="match status" value="1"/>
</dbReference>
<dbReference type="Gene3D" id="3.40.50.720">
    <property type="entry name" value="NAD(P)-binding Rossmann-like Domain"/>
    <property type="match status" value="1"/>
</dbReference>
<keyword evidence="4" id="KW-0472">Membrane</keyword>
<name>A0A383A7T9_9ZZZZ</name>
<dbReference type="Pfam" id="PF08240">
    <property type="entry name" value="ADH_N"/>
    <property type="match status" value="1"/>
</dbReference>